<accession>A0A8J6TMJ4</accession>
<dbReference type="InterPro" id="IPR004147">
    <property type="entry name" value="ABC1_dom"/>
</dbReference>
<keyword evidence="2" id="KW-0472">Membrane</keyword>
<gene>
    <name evidence="4" type="ORF">H8E23_10150</name>
</gene>
<feature type="transmembrane region" description="Helical" evidence="2">
    <location>
        <begin position="495"/>
        <end position="513"/>
    </location>
</feature>
<comment type="caution">
    <text evidence="4">The sequence shown here is derived from an EMBL/GenBank/DDBJ whole genome shotgun (WGS) entry which is preliminary data.</text>
</comment>
<dbReference type="Pfam" id="PF03109">
    <property type="entry name" value="ABC1"/>
    <property type="match status" value="1"/>
</dbReference>
<evidence type="ECO:0000313" key="5">
    <source>
        <dbReference type="Proteomes" id="UP000603434"/>
    </source>
</evidence>
<dbReference type="GO" id="GO:0005524">
    <property type="term" value="F:ATP binding"/>
    <property type="evidence" value="ECO:0007669"/>
    <property type="project" value="InterPro"/>
</dbReference>
<dbReference type="AlphaFoldDB" id="A0A8J6TMJ4"/>
<dbReference type="PANTHER" id="PTHR10566">
    <property type="entry name" value="CHAPERONE-ACTIVITY OF BC1 COMPLEX CABC1 -RELATED"/>
    <property type="match status" value="1"/>
</dbReference>
<keyword evidence="4" id="KW-0418">Kinase</keyword>
<evidence type="ECO:0000313" key="4">
    <source>
        <dbReference type="EMBL" id="MBC8361748.1"/>
    </source>
</evidence>
<dbReference type="PROSITE" id="PS50011">
    <property type="entry name" value="PROTEIN_KINASE_DOM"/>
    <property type="match status" value="1"/>
</dbReference>
<sequence>MKGLWRFGKITRVLIRHGFSDIVERLLKRPAIKSEYPEDQLLASKNGFPSPQRVRLALEELGPSFIKLGQLMSTRADLFPTEYIEEFTKLQDRVPAVPFNIIKTVIQEELGRPLEEIFDEFNPESAAAASVAQVHIAKLFSGRPVAVKVIRPKIDKQIRQDIRLMYYLAKRAEKIFEIARVIGAVNLVKEFERIIFKELDMIIEAGSIEKFAVNFKDSDEIYIPEVYWDYTTKSVLTMEHIPGFKMDQVEAIRSHGIDPKEIALIGLRSFSRQLMDFGFFHADPHSGNTIVMYDGRVSLIDFGITGYLDDETMHQVANLFLGYAEHDYDMVMEALEDAKIINQETMDLASFRIDLKDMSEPFYGRSLQTISVKDVYDQVIQLVFKYRIRLPRNLLLLFKTFIQTEALGKILGSDASLLEVAKPYAEKLLQRGYETRKLYKNIRKDFLSVGNYMKTVPKFVHDILKQTARGKQQIELKHSGFQQISTQFEKGINRLIIGLIISASLIAAAMVLNSSQRVLEFSVSLLGLEKISVLTLLGFTGYVIATALGAWLVVVILRSKRL</sequence>
<name>A0A8J6TMJ4_9BACT</name>
<dbReference type="InterPro" id="IPR000719">
    <property type="entry name" value="Prot_kinase_dom"/>
</dbReference>
<evidence type="ECO:0000256" key="1">
    <source>
        <dbReference type="ARBA" id="ARBA00009670"/>
    </source>
</evidence>
<evidence type="ECO:0000256" key="2">
    <source>
        <dbReference type="SAM" id="Phobius"/>
    </source>
</evidence>
<dbReference type="Proteomes" id="UP000603434">
    <property type="component" value="Unassembled WGS sequence"/>
</dbReference>
<dbReference type="CDD" id="cd05121">
    <property type="entry name" value="ABC1_ADCK3-like"/>
    <property type="match status" value="1"/>
</dbReference>
<organism evidence="4 5">
    <name type="scientific">Candidatus Desulfatibia profunda</name>
    <dbReference type="NCBI Taxonomy" id="2841695"/>
    <lineage>
        <taxon>Bacteria</taxon>
        <taxon>Pseudomonadati</taxon>
        <taxon>Thermodesulfobacteriota</taxon>
        <taxon>Desulfobacteria</taxon>
        <taxon>Desulfobacterales</taxon>
        <taxon>Desulfobacterales incertae sedis</taxon>
        <taxon>Candidatus Desulfatibia</taxon>
    </lineage>
</organism>
<dbReference type="GO" id="GO:0004672">
    <property type="term" value="F:protein kinase activity"/>
    <property type="evidence" value="ECO:0007669"/>
    <property type="project" value="InterPro"/>
</dbReference>
<reference evidence="4 5" key="1">
    <citation type="submission" date="2020-08" db="EMBL/GenBank/DDBJ databases">
        <title>Bridging the membrane lipid divide: bacteria of the FCB group superphylum have the potential to synthesize archaeal ether lipids.</title>
        <authorList>
            <person name="Villanueva L."/>
            <person name="Von Meijenfeldt F.A.B."/>
            <person name="Westbye A.B."/>
            <person name="Yadav S."/>
            <person name="Hopmans E.C."/>
            <person name="Dutilh B.E."/>
            <person name="Sinninghe Damste J.S."/>
        </authorList>
    </citation>
    <scope>NUCLEOTIDE SEQUENCE [LARGE SCALE GENOMIC DNA]</scope>
    <source>
        <strain evidence="4">NIOZ-UU30</strain>
    </source>
</reference>
<comment type="similarity">
    <text evidence="1">Belongs to the protein kinase superfamily. ADCK protein kinase family.</text>
</comment>
<keyword evidence="2" id="KW-1133">Transmembrane helix</keyword>
<feature type="transmembrane region" description="Helical" evidence="2">
    <location>
        <begin position="533"/>
        <end position="557"/>
    </location>
</feature>
<evidence type="ECO:0000259" key="3">
    <source>
        <dbReference type="PROSITE" id="PS50011"/>
    </source>
</evidence>
<dbReference type="InterPro" id="IPR050154">
    <property type="entry name" value="UbiB_kinase"/>
</dbReference>
<dbReference type="InterPro" id="IPR011009">
    <property type="entry name" value="Kinase-like_dom_sf"/>
</dbReference>
<dbReference type="EMBL" id="JACNJH010000148">
    <property type="protein sequence ID" value="MBC8361748.1"/>
    <property type="molecule type" value="Genomic_DNA"/>
</dbReference>
<keyword evidence="4" id="KW-0808">Transferase</keyword>
<protein>
    <submittedName>
        <fullName evidence="4">AarF/ABC1/UbiB kinase family protein</fullName>
    </submittedName>
</protein>
<dbReference type="SUPFAM" id="SSF56112">
    <property type="entry name" value="Protein kinase-like (PK-like)"/>
    <property type="match status" value="1"/>
</dbReference>
<dbReference type="PANTHER" id="PTHR10566:SF113">
    <property type="entry name" value="PROTEIN ACTIVITY OF BC1 COMPLEX KINASE 7, CHLOROPLASTIC"/>
    <property type="match status" value="1"/>
</dbReference>
<feature type="domain" description="Protein kinase" evidence="3">
    <location>
        <begin position="99"/>
        <end position="447"/>
    </location>
</feature>
<keyword evidence="2" id="KW-0812">Transmembrane</keyword>
<proteinExistence type="inferred from homology"/>